<evidence type="ECO:0000256" key="1">
    <source>
        <dbReference type="SAM" id="SignalP"/>
    </source>
</evidence>
<organism evidence="2">
    <name type="scientific">Rhizobium sp. ZPR3</name>
    <dbReference type="NCBI Taxonomy" id="3158967"/>
    <lineage>
        <taxon>Bacteria</taxon>
        <taxon>Pseudomonadati</taxon>
        <taxon>Pseudomonadota</taxon>
        <taxon>Alphaproteobacteria</taxon>
        <taxon>Hyphomicrobiales</taxon>
        <taxon>Rhizobiaceae</taxon>
        <taxon>Rhizobium/Agrobacterium group</taxon>
        <taxon>Rhizobium</taxon>
    </lineage>
</organism>
<feature type="chain" id="PRO_5043638817" description="DUF2282 domain-containing protein" evidence="1">
    <location>
        <begin position="19"/>
        <end position="96"/>
    </location>
</feature>
<evidence type="ECO:0008006" key="3">
    <source>
        <dbReference type="Google" id="ProtNLM"/>
    </source>
</evidence>
<feature type="signal peptide" evidence="1">
    <location>
        <begin position="1"/>
        <end position="18"/>
    </location>
</feature>
<proteinExistence type="predicted"/>
<keyword evidence="2" id="KW-0614">Plasmid</keyword>
<geneLocation type="plasmid" evidence="2">
    <name>unnamed2</name>
</geneLocation>
<keyword evidence="1" id="KW-0732">Signal</keyword>
<sequence>MSIITTLLVAGAAPTTQAASPVLQLKETKFDGCKKFTTRAGKTWKAAGKIVVQGASCPADFKGKPTIRGEMLDAHSVKLANGSICRFDDTGKGHCS</sequence>
<name>A0AAU7S4X5_9HYPH</name>
<dbReference type="RefSeq" id="WP_349962573.1">
    <property type="nucleotide sequence ID" value="NZ_CP157962.1"/>
</dbReference>
<dbReference type="EMBL" id="CP157962">
    <property type="protein sequence ID" value="XBT97463.1"/>
    <property type="molecule type" value="Genomic_DNA"/>
</dbReference>
<reference evidence="2" key="1">
    <citation type="submission" date="2024-06" db="EMBL/GenBank/DDBJ databases">
        <authorList>
            <person name="Li T."/>
            <person name="Gao R."/>
        </authorList>
    </citation>
    <scope>NUCLEOTIDE SEQUENCE</scope>
    <source>
        <strain evidence="2">ZPR3</strain>
        <plasmid evidence="2">unnamed2</plasmid>
    </source>
</reference>
<gene>
    <name evidence="2" type="ORF">ABM479_29820</name>
</gene>
<protein>
    <recommendedName>
        <fullName evidence="3">DUF2282 domain-containing protein</fullName>
    </recommendedName>
</protein>
<dbReference type="AlphaFoldDB" id="A0AAU7S4X5"/>
<evidence type="ECO:0000313" key="2">
    <source>
        <dbReference type="EMBL" id="XBT97463.1"/>
    </source>
</evidence>
<accession>A0AAU7S4X5</accession>